<protein>
    <recommendedName>
        <fullName evidence="4">UAP56-interacting factor</fullName>
    </recommendedName>
</protein>
<feature type="compositionally biased region" description="Low complexity" evidence="1">
    <location>
        <begin position="130"/>
        <end position="144"/>
    </location>
</feature>
<evidence type="ECO:0000313" key="3">
    <source>
        <dbReference type="Proteomes" id="UP000597762"/>
    </source>
</evidence>
<dbReference type="OrthoDB" id="10469507at2759"/>
<dbReference type="Proteomes" id="UP000597762">
    <property type="component" value="Unassembled WGS sequence"/>
</dbReference>
<feature type="compositionally biased region" description="Polar residues" evidence="1">
    <location>
        <begin position="239"/>
        <end position="255"/>
    </location>
</feature>
<feature type="compositionally biased region" description="Basic residues" evidence="1">
    <location>
        <begin position="14"/>
        <end position="27"/>
    </location>
</feature>
<dbReference type="AlphaFoldDB" id="A0A812D8T8"/>
<accession>A0A812D8T8</accession>
<comment type="caution">
    <text evidence="2">The sequence shown here is derived from an EMBL/GenBank/DDBJ whole genome shotgun (WGS) entry which is preliminary data.</text>
</comment>
<gene>
    <name evidence="2" type="ORF">SPHA_49597</name>
</gene>
<feature type="compositionally biased region" description="Polar residues" evidence="1">
    <location>
        <begin position="64"/>
        <end position="77"/>
    </location>
</feature>
<evidence type="ECO:0008006" key="4">
    <source>
        <dbReference type="Google" id="ProtNLM"/>
    </source>
</evidence>
<feature type="region of interest" description="Disordered" evidence="1">
    <location>
        <begin position="181"/>
        <end position="209"/>
    </location>
</feature>
<name>A0A812D8T8_ACAPH</name>
<organism evidence="2 3">
    <name type="scientific">Acanthosepion pharaonis</name>
    <name type="common">Pharaoh cuttlefish</name>
    <name type="synonym">Sepia pharaonis</name>
    <dbReference type="NCBI Taxonomy" id="158019"/>
    <lineage>
        <taxon>Eukaryota</taxon>
        <taxon>Metazoa</taxon>
        <taxon>Spiralia</taxon>
        <taxon>Lophotrochozoa</taxon>
        <taxon>Mollusca</taxon>
        <taxon>Cephalopoda</taxon>
        <taxon>Coleoidea</taxon>
        <taxon>Decapodiformes</taxon>
        <taxon>Sepiida</taxon>
        <taxon>Sepiina</taxon>
        <taxon>Sepiidae</taxon>
        <taxon>Acanthosepion</taxon>
    </lineage>
</organism>
<evidence type="ECO:0000313" key="2">
    <source>
        <dbReference type="EMBL" id="CAE1293022.1"/>
    </source>
</evidence>
<feature type="compositionally biased region" description="Low complexity" evidence="1">
    <location>
        <begin position="54"/>
        <end position="63"/>
    </location>
</feature>
<feature type="region of interest" description="Disordered" evidence="1">
    <location>
        <begin position="231"/>
        <end position="269"/>
    </location>
</feature>
<feature type="compositionally biased region" description="Low complexity" evidence="1">
    <location>
        <begin position="83"/>
        <end position="96"/>
    </location>
</feature>
<keyword evidence="3" id="KW-1185">Reference proteome</keyword>
<feature type="compositionally biased region" description="Polar residues" evidence="1">
    <location>
        <begin position="188"/>
        <end position="197"/>
    </location>
</feature>
<sequence>MSLDDIIKLNTSKRGSRGRSQRGRGRFGRGGQSRGRGNWIYKSSLTMKRGQGRGSAHSRGSSRNFRSLSRRPTSASKGISPLNRKTNNQKTNFKKTLPQKTRGLGRGIPPSRFSEGKRPLRGSRGGRVRGGSVSLRGRRGGIQQKQKQAIQALRKAKTTLSKINAQVRRHNFVALKRGLPQQQPLPQTGSLQRNTIKSSWSNRSRMRGRGRSFQNRFISSKLNRNTSSSLLSLKSNSSQQTVRQFGSTTSLNTQGRGRKRAWRDNSVQRKSPKIMTISVSNATRIQNNRSSNMRPHIGTQNINFSSGMFAQGSTGVSLNDRFTSSEGSSSSVIVNNRERKVFF</sequence>
<proteinExistence type="predicted"/>
<evidence type="ECO:0000256" key="1">
    <source>
        <dbReference type="SAM" id="MobiDB-lite"/>
    </source>
</evidence>
<dbReference type="EMBL" id="CAHIKZ030002855">
    <property type="protein sequence ID" value="CAE1293022.1"/>
    <property type="molecule type" value="Genomic_DNA"/>
</dbReference>
<feature type="region of interest" description="Disordered" evidence="1">
    <location>
        <begin position="1"/>
        <end position="144"/>
    </location>
</feature>
<reference evidence="2" key="1">
    <citation type="submission" date="2021-01" db="EMBL/GenBank/DDBJ databases">
        <authorList>
            <person name="Li R."/>
            <person name="Bekaert M."/>
        </authorList>
    </citation>
    <scope>NUCLEOTIDE SEQUENCE</scope>
    <source>
        <strain evidence="2">Farmed</strain>
    </source>
</reference>